<evidence type="ECO:0000313" key="3">
    <source>
        <dbReference type="Proteomes" id="UP000732619"/>
    </source>
</evidence>
<accession>A0A8T3VK14</accession>
<organism evidence="2 3">
    <name type="scientific">Methanobrevibacter olleyae</name>
    <dbReference type="NCBI Taxonomy" id="294671"/>
    <lineage>
        <taxon>Archaea</taxon>
        <taxon>Methanobacteriati</taxon>
        <taxon>Methanobacteriota</taxon>
        <taxon>Methanomada group</taxon>
        <taxon>Methanobacteria</taxon>
        <taxon>Methanobacteriales</taxon>
        <taxon>Methanobacteriaceae</taxon>
        <taxon>Methanobrevibacter</taxon>
    </lineage>
</organism>
<reference evidence="2" key="1">
    <citation type="submission" date="2019-04" db="EMBL/GenBank/DDBJ databases">
        <title>Evolution of Biomass-Degrading Anaerobic Consortia Revealed by Metagenomics.</title>
        <authorList>
            <person name="Peng X."/>
        </authorList>
    </citation>
    <scope>NUCLEOTIDE SEQUENCE</scope>
    <source>
        <strain evidence="2">SIG14</strain>
    </source>
</reference>
<dbReference type="EMBL" id="SUTG01000001">
    <property type="protein sequence ID" value="MBE6511552.1"/>
    <property type="molecule type" value="Genomic_DNA"/>
</dbReference>
<evidence type="ECO:0000259" key="1">
    <source>
        <dbReference type="Pfam" id="PF06114"/>
    </source>
</evidence>
<evidence type="ECO:0000313" key="2">
    <source>
        <dbReference type="EMBL" id="MBE6511552.1"/>
    </source>
</evidence>
<dbReference type="Proteomes" id="UP000732619">
    <property type="component" value="Unassembled WGS sequence"/>
</dbReference>
<protein>
    <submittedName>
        <fullName evidence="2">ImmA/IrrE family metallo-endopeptidase</fullName>
    </submittedName>
</protein>
<name>A0A8T3VK14_METOL</name>
<dbReference type="Pfam" id="PF06114">
    <property type="entry name" value="Peptidase_M78"/>
    <property type="match status" value="1"/>
</dbReference>
<feature type="domain" description="IrrE N-terminal-like" evidence="1">
    <location>
        <begin position="52"/>
        <end position="151"/>
    </location>
</feature>
<dbReference type="InterPro" id="IPR010359">
    <property type="entry name" value="IrrE_HExxH"/>
</dbReference>
<dbReference type="PANTHER" id="PTHR43236">
    <property type="entry name" value="ANTITOXIN HIGA1"/>
    <property type="match status" value="1"/>
</dbReference>
<dbReference type="Gene3D" id="1.10.10.2910">
    <property type="match status" value="1"/>
</dbReference>
<dbReference type="PANTHER" id="PTHR43236:SF1">
    <property type="entry name" value="BLL7220 PROTEIN"/>
    <property type="match status" value="1"/>
</dbReference>
<proteinExistence type="predicted"/>
<comment type="caution">
    <text evidence="2">The sequence shown here is derived from an EMBL/GenBank/DDBJ whole genome shotgun (WGS) entry which is preliminary data.</text>
</comment>
<gene>
    <name evidence="2" type="ORF">E7Z75_00165</name>
</gene>
<dbReference type="InterPro" id="IPR052345">
    <property type="entry name" value="Rad_response_metalloprotease"/>
</dbReference>
<sequence>MEQLALKLRREWGIDNYAPIDIFSLVLEKIGNLTLLWLEMDEDVSGCCTETEDDSVILINSNHSKGRQNFTLAHELYHLKFDDSSDSPICMINSKNPIERKANEFASYFLMPKCALEDYYSRHDIGKWTLRDIVRCEQFFQISHRALLTRLRDERYIDEDEFDYYSSLIISRCAANLGFDTTLYRKSPDSKKHYVLGNLIPLAEELYEKEEISKGLRNEIFLKNFRADLVYNLEEDNGFD</sequence>
<dbReference type="AlphaFoldDB" id="A0A8T3VK14"/>